<evidence type="ECO:0000313" key="1">
    <source>
        <dbReference type="EMBL" id="MFE8702699.1"/>
    </source>
</evidence>
<gene>
    <name evidence="1" type="ORF">ACFYKX_19030</name>
</gene>
<accession>A0ABW6KG45</accession>
<keyword evidence="2" id="KW-1185">Reference proteome</keyword>
<dbReference type="RefSeq" id="WP_389362663.1">
    <property type="nucleotide sequence ID" value="NZ_JBIACK010000011.1"/>
</dbReference>
<name>A0ABW6KG45_9BACI</name>
<protein>
    <submittedName>
        <fullName evidence="1">Uncharacterized protein</fullName>
    </submittedName>
</protein>
<proteinExistence type="predicted"/>
<dbReference type="EMBL" id="JBIACK010000011">
    <property type="protein sequence ID" value="MFE8702699.1"/>
    <property type="molecule type" value="Genomic_DNA"/>
</dbReference>
<sequence length="153" mass="17637">MKLILESLMEWKEINGHQKSQIFRSSAHTLSDLEQVYDKDQLLKIRGSYVPSKPVICGYFSIHSDDFLNPFNSISNDPLLKVIHNSLNRTITSTKGEICYPLSLNEVLHLCKNTDYYVFSIEGMLVREGNISSIESLYRLKEDSYKNKTQQIS</sequence>
<reference evidence="1 2" key="1">
    <citation type="submission" date="2024-08" db="EMBL/GenBank/DDBJ databases">
        <title>Two novel Cytobacillus novel species.</title>
        <authorList>
            <person name="Liu G."/>
        </authorList>
    </citation>
    <scope>NUCLEOTIDE SEQUENCE [LARGE SCALE GENOMIC DNA]</scope>
    <source>
        <strain evidence="1 2">FJAT-54145</strain>
    </source>
</reference>
<comment type="caution">
    <text evidence="1">The sequence shown here is derived from an EMBL/GenBank/DDBJ whole genome shotgun (WGS) entry which is preliminary data.</text>
</comment>
<dbReference type="Proteomes" id="UP001601059">
    <property type="component" value="Unassembled WGS sequence"/>
</dbReference>
<organism evidence="1 2">
    <name type="scientific">Cytobacillus spartinae</name>
    <dbReference type="NCBI Taxonomy" id="3299023"/>
    <lineage>
        <taxon>Bacteria</taxon>
        <taxon>Bacillati</taxon>
        <taxon>Bacillota</taxon>
        <taxon>Bacilli</taxon>
        <taxon>Bacillales</taxon>
        <taxon>Bacillaceae</taxon>
        <taxon>Cytobacillus</taxon>
    </lineage>
</organism>
<evidence type="ECO:0000313" key="2">
    <source>
        <dbReference type="Proteomes" id="UP001601059"/>
    </source>
</evidence>